<keyword evidence="2" id="KW-1133">Transmembrane helix</keyword>
<feature type="compositionally biased region" description="Polar residues" evidence="1">
    <location>
        <begin position="135"/>
        <end position="148"/>
    </location>
</feature>
<accession>A0A7E5V9W7</accession>
<evidence type="ECO:0000256" key="1">
    <source>
        <dbReference type="SAM" id="MobiDB-lite"/>
    </source>
</evidence>
<evidence type="ECO:0000313" key="4">
    <source>
        <dbReference type="Proteomes" id="UP000322000"/>
    </source>
</evidence>
<dbReference type="GeneID" id="113492012"/>
<keyword evidence="3" id="KW-0732">Signal</keyword>
<feature type="transmembrane region" description="Helical" evidence="2">
    <location>
        <begin position="219"/>
        <end position="241"/>
    </location>
</feature>
<feature type="chain" id="PRO_5028818415" evidence="3">
    <location>
        <begin position="21"/>
        <end position="270"/>
    </location>
</feature>
<feature type="region of interest" description="Disordered" evidence="1">
    <location>
        <begin position="127"/>
        <end position="150"/>
    </location>
</feature>
<gene>
    <name evidence="5" type="primary">LOC113492012</name>
</gene>
<name>A0A7E5V9W7_TRINI</name>
<dbReference type="RefSeq" id="XP_026725075.1">
    <property type="nucleotide sequence ID" value="XM_026869274.1"/>
</dbReference>
<dbReference type="Proteomes" id="UP000322000">
    <property type="component" value="Chromosome 3"/>
</dbReference>
<protein>
    <submittedName>
        <fullName evidence="5">Uncharacterized protein LOC113492012</fullName>
    </submittedName>
</protein>
<evidence type="ECO:0000313" key="5">
    <source>
        <dbReference type="RefSeq" id="XP_026725075.1"/>
    </source>
</evidence>
<dbReference type="AlphaFoldDB" id="A0A7E5V9W7"/>
<reference evidence="5" key="1">
    <citation type="submission" date="2025-08" db="UniProtKB">
        <authorList>
            <consortium name="RefSeq"/>
        </authorList>
    </citation>
    <scope>IDENTIFICATION</scope>
</reference>
<feature type="signal peptide" evidence="3">
    <location>
        <begin position="1"/>
        <end position="20"/>
    </location>
</feature>
<keyword evidence="4" id="KW-1185">Reference proteome</keyword>
<keyword evidence="2" id="KW-0812">Transmembrane</keyword>
<keyword evidence="2" id="KW-0472">Membrane</keyword>
<dbReference type="OrthoDB" id="7377188at2759"/>
<sequence length="270" mass="29675">MSQVCITLAFVLVVAQYACGYPGDSAMFLPPFEMRAMGPYPSQAYPYHQVNRHKPPQVPYTDVVPKKPLQIPADKQSNQNMTFSELVDALNKIQNGTEFQRLRTSDAGERKVNTLYAPSAAEMNFASKYAPPPTYDTSPDPASTSAQPKTPLLKPDLAGVLTPKVTNKMSGLMSLLPALLASPMSGGLEKTGMKDLLINGIIKPLLISKGGIKTLISKLTIPVIGLLLINLEVLVIIWWLWEDCDIVPVEPTYPATYSKPAYNYNNNSYR</sequence>
<dbReference type="InParanoid" id="A0A7E5V9W7"/>
<evidence type="ECO:0000256" key="2">
    <source>
        <dbReference type="SAM" id="Phobius"/>
    </source>
</evidence>
<evidence type="ECO:0000256" key="3">
    <source>
        <dbReference type="SAM" id="SignalP"/>
    </source>
</evidence>
<dbReference type="KEGG" id="tnl:113492012"/>
<organism evidence="4 5">
    <name type="scientific">Trichoplusia ni</name>
    <name type="common">Cabbage looper</name>
    <dbReference type="NCBI Taxonomy" id="7111"/>
    <lineage>
        <taxon>Eukaryota</taxon>
        <taxon>Metazoa</taxon>
        <taxon>Ecdysozoa</taxon>
        <taxon>Arthropoda</taxon>
        <taxon>Hexapoda</taxon>
        <taxon>Insecta</taxon>
        <taxon>Pterygota</taxon>
        <taxon>Neoptera</taxon>
        <taxon>Endopterygota</taxon>
        <taxon>Lepidoptera</taxon>
        <taxon>Glossata</taxon>
        <taxon>Ditrysia</taxon>
        <taxon>Noctuoidea</taxon>
        <taxon>Noctuidae</taxon>
        <taxon>Plusiinae</taxon>
        <taxon>Trichoplusia</taxon>
    </lineage>
</organism>
<proteinExistence type="predicted"/>